<dbReference type="PANTHER" id="PTHR35176:SF6">
    <property type="entry name" value="HEME OXYGENASE HI_0854-RELATED"/>
    <property type="match status" value="1"/>
</dbReference>
<evidence type="ECO:0000256" key="1">
    <source>
        <dbReference type="ARBA" id="ARBA00023002"/>
    </source>
</evidence>
<gene>
    <name evidence="3" type="ORF">MCNS_40880</name>
</gene>
<dbReference type="Pfam" id="PF01243">
    <property type="entry name" value="PNPOx_N"/>
    <property type="match status" value="1"/>
</dbReference>
<dbReference type="Proteomes" id="UP000467385">
    <property type="component" value="Chromosome"/>
</dbReference>
<dbReference type="GO" id="GO:0016627">
    <property type="term" value="F:oxidoreductase activity, acting on the CH-CH group of donors"/>
    <property type="evidence" value="ECO:0007669"/>
    <property type="project" value="TreeGrafter"/>
</dbReference>
<dbReference type="Gene3D" id="2.30.110.10">
    <property type="entry name" value="Electron Transport, Fmn-binding Protein, Chain A"/>
    <property type="match status" value="1"/>
</dbReference>
<dbReference type="EMBL" id="AP022613">
    <property type="protein sequence ID" value="BBZ41025.1"/>
    <property type="molecule type" value="Genomic_DNA"/>
</dbReference>
<dbReference type="GO" id="GO:0070967">
    <property type="term" value="F:coenzyme F420 binding"/>
    <property type="evidence" value="ECO:0007669"/>
    <property type="project" value="TreeGrafter"/>
</dbReference>
<dbReference type="PANTHER" id="PTHR35176">
    <property type="entry name" value="HEME OXYGENASE HI_0854-RELATED"/>
    <property type="match status" value="1"/>
</dbReference>
<protein>
    <recommendedName>
        <fullName evidence="2">Pyridoxamine 5'-phosphate oxidase N-terminal domain-containing protein</fullName>
    </recommendedName>
</protein>
<evidence type="ECO:0000313" key="4">
    <source>
        <dbReference type="Proteomes" id="UP000467385"/>
    </source>
</evidence>
<dbReference type="InterPro" id="IPR012349">
    <property type="entry name" value="Split_barrel_FMN-bd"/>
</dbReference>
<dbReference type="SUPFAM" id="SSF50475">
    <property type="entry name" value="FMN-binding split barrel"/>
    <property type="match status" value="1"/>
</dbReference>
<sequence length="158" mass="17196">MMSRAQRVSITMSAGEVDDLLATARTMSLATLGSGGWPHVVAMWFAVHDGSITFMAFRRSQKCRNLAHDDRVTCLVETGTHYDELRGVQIRGRAVEVVGDKRLPAACAVARRYSDGPVDPDEVARQIRARVVYAVTPIATVSWDHRKLAAADSGDLAG</sequence>
<dbReference type="InterPro" id="IPR052019">
    <property type="entry name" value="F420H2_bilvrd_red/Heme_oxyg"/>
</dbReference>
<accession>A0A7I7YGU8</accession>
<evidence type="ECO:0000259" key="2">
    <source>
        <dbReference type="Pfam" id="PF01243"/>
    </source>
</evidence>
<dbReference type="AlphaFoldDB" id="A0A7I7YGU8"/>
<organism evidence="3 4">
    <name type="scientific">Mycobacterium conspicuum</name>
    <dbReference type="NCBI Taxonomy" id="44010"/>
    <lineage>
        <taxon>Bacteria</taxon>
        <taxon>Bacillati</taxon>
        <taxon>Actinomycetota</taxon>
        <taxon>Actinomycetes</taxon>
        <taxon>Mycobacteriales</taxon>
        <taxon>Mycobacteriaceae</taxon>
        <taxon>Mycobacterium</taxon>
    </lineage>
</organism>
<feature type="domain" description="Pyridoxamine 5'-phosphate oxidase N-terminal" evidence="2">
    <location>
        <begin position="16"/>
        <end position="135"/>
    </location>
</feature>
<dbReference type="InterPro" id="IPR011576">
    <property type="entry name" value="Pyridox_Oxase_N"/>
</dbReference>
<reference evidence="3 4" key="1">
    <citation type="journal article" date="2019" name="Emerg. Microbes Infect.">
        <title>Comprehensive subspecies identification of 175 nontuberculous mycobacteria species based on 7547 genomic profiles.</title>
        <authorList>
            <person name="Matsumoto Y."/>
            <person name="Kinjo T."/>
            <person name="Motooka D."/>
            <person name="Nabeya D."/>
            <person name="Jung N."/>
            <person name="Uechi K."/>
            <person name="Horii T."/>
            <person name="Iida T."/>
            <person name="Fujita J."/>
            <person name="Nakamura S."/>
        </authorList>
    </citation>
    <scope>NUCLEOTIDE SEQUENCE [LARGE SCALE GENOMIC DNA]</scope>
    <source>
        <strain evidence="3 4">JCM 14738</strain>
    </source>
</reference>
<keyword evidence="1" id="KW-0560">Oxidoreductase</keyword>
<keyword evidence="4" id="KW-1185">Reference proteome</keyword>
<proteinExistence type="predicted"/>
<name>A0A7I7YGU8_9MYCO</name>
<evidence type="ECO:0000313" key="3">
    <source>
        <dbReference type="EMBL" id="BBZ41025.1"/>
    </source>
</evidence>
<dbReference type="GO" id="GO:0005829">
    <property type="term" value="C:cytosol"/>
    <property type="evidence" value="ECO:0007669"/>
    <property type="project" value="TreeGrafter"/>
</dbReference>